<dbReference type="KEGG" id="salw:CP975_10130"/>
<sequence>MPPLSVVRSAVHGRSSEWVTIRSPTRLAHRRADLTGPGFAREAELRAIRSYTWVLSVLVGLATLAFTAPAPDDSPGGAKCRATTLVGVAHQDDDLLFINPAISEDFEKGNCVRVVYVTAGDAHLEWAGGYAVRREMGVQQAYSALAGVPMRPGEPSPWESAPVRAGGRTLHGVRWGGGPLGPDIRLVFLRLPDGGWREESSRRDSLLALFRWRVHSLTAVDGSARYTERDLVATLTALIKRFRPDTVRTQDYANTSLRSSGKEWADHSDHAITARYFRLATLRARLESGHPIRLTGYEGYGNIMRPPNVDSVRTAHKAAIFEHYYIHDERRVEHCPGHYCEPVRKPAEHYARWLERSYPRRTPDPRPGTVVSWLGATDSGFTDPDLCLTRDGGELRTAPCTGALRQRWRLADGVLRTERTGEGRRCVRAEGRAVVLAPCSAAPAWWTVTRRGQLRTAGGCLTQDDPLRPRPRLRMAACTAKDPGQRWFTQFS</sequence>
<name>A0A5J6HE54_STRAD</name>
<dbReference type="PROSITE" id="PS50231">
    <property type="entry name" value="RICIN_B_LECTIN"/>
    <property type="match status" value="1"/>
</dbReference>
<dbReference type="SUPFAM" id="SSF102588">
    <property type="entry name" value="LmbE-like"/>
    <property type="match status" value="1"/>
</dbReference>
<dbReference type="PANTHER" id="PTHR12993">
    <property type="entry name" value="N-ACETYLGLUCOSAMINYL-PHOSPHATIDYLINOSITOL DE-N-ACETYLASE-RELATED"/>
    <property type="match status" value="1"/>
</dbReference>
<keyword evidence="1" id="KW-0862">Zinc</keyword>
<dbReference type="SUPFAM" id="SSF50370">
    <property type="entry name" value="Ricin B-like lectins"/>
    <property type="match status" value="1"/>
</dbReference>
<dbReference type="EMBL" id="CP023695">
    <property type="protein sequence ID" value="QEV17818.1"/>
    <property type="molecule type" value="Genomic_DNA"/>
</dbReference>
<dbReference type="Pfam" id="PF00652">
    <property type="entry name" value="Ricin_B_lectin"/>
    <property type="match status" value="1"/>
</dbReference>
<dbReference type="InterPro" id="IPR000772">
    <property type="entry name" value="Ricin_B_lectin"/>
</dbReference>
<dbReference type="Gene3D" id="3.40.50.10320">
    <property type="entry name" value="LmbE-like"/>
    <property type="match status" value="1"/>
</dbReference>
<keyword evidence="4" id="KW-1185">Reference proteome</keyword>
<evidence type="ECO:0000256" key="1">
    <source>
        <dbReference type="ARBA" id="ARBA00022833"/>
    </source>
</evidence>
<accession>A0A5J6HE54</accession>
<feature type="domain" description="Ricin B lectin" evidence="2">
    <location>
        <begin position="375"/>
        <end position="490"/>
    </location>
</feature>
<dbReference type="GO" id="GO:0016137">
    <property type="term" value="P:glycoside metabolic process"/>
    <property type="evidence" value="ECO:0007669"/>
    <property type="project" value="UniProtKB-ARBA"/>
</dbReference>
<dbReference type="GO" id="GO:0016811">
    <property type="term" value="F:hydrolase activity, acting on carbon-nitrogen (but not peptide) bonds, in linear amides"/>
    <property type="evidence" value="ECO:0007669"/>
    <property type="project" value="TreeGrafter"/>
</dbReference>
<dbReference type="SMART" id="SM00458">
    <property type="entry name" value="RICIN"/>
    <property type="match status" value="1"/>
</dbReference>
<gene>
    <name evidence="3" type="ORF">CP975_10130</name>
</gene>
<dbReference type="InterPro" id="IPR024078">
    <property type="entry name" value="LmbE-like_dom_sf"/>
</dbReference>
<organism evidence="3 4">
    <name type="scientific">Streptomyces alboniger</name>
    <dbReference type="NCBI Taxonomy" id="132473"/>
    <lineage>
        <taxon>Bacteria</taxon>
        <taxon>Bacillati</taxon>
        <taxon>Actinomycetota</taxon>
        <taxon>Actinomycetes</taxon>
        <taxon>Kitasatosporales</taxon>
        <taxon>Streptomycetaceae</taxon>
        <taxon>Streptomyces</taxon>
        <taxon>Streptomyces aurantiacus group</taxon>
    </lineage>
</organism>
<evidence type="ECO:0000313" key="4">
    <source>
        <dbReference type="Proteomes" id="UP000326553"/>
    </source>
</evidence>
<proteinExistence type="predicted"/>
<dbReference type="InterPro" id="IPR035992">
    <property type="entry name" value="Ricin_B-like_lectins"/>
</dbReference>
<dbReference type="AlphaFoldDB" id="A0A5J6HE54"/>
<dbReference type="OrthoDB" id="6064917at2"/>
<evidence type="ECO:0000259" key="2">
    <source>
        <dbReference type="SMART" id="SM00458"/>
    </source>
</evidence>
<dbReference type="Pfam" id="PF02585">
    <property type="entry name" value="PIG-L"/>
    <property type="match status" value="1"/>
</dbReference>
<dbReference type="Gene3D" id="2.80.10.50">
    <property type="match status" value="1"/>
</dbReference>
<dbReference type="PANTHER" id="PTHR12993:SF26">
    <property type="entry name" value="1D-MYO-INOSITOL 2-ACETAMIDO-2-DEOXY-ALPHA-D-GLUCOPYRANOSIDE DEACETYLASE"/>
    <property type="match status" value="1"/>
</dbReference>
<protein>
    <recommendedName>
        <fullName evidence="2">Ricin B lectin domain-containing protein</fullName>
    </recommendedName>
</protein>
<dbReference type="InterPro" id="IPR003737">
    <property type="entry name" value="GlcNAc_PI_deacetylase-related"/>
</dbReference>
<reference evidence="3 4" key="1">
    <citation type="submission" date="2017-09" db="EMBL/GenBank/DDBJ databases">
        <authorList>
            <person name="Lee N."/>
            <person name="Cho B.-K."/>
        </authorList>
    </citation>
    <scope>NUCLEOTIDE SEQUENCE [LARGE SCALE GENOMIC DNA]</scope>
    <source>
        <strain evidence="3 4">ATCC 12461</strain>
    </source>
</reference>
<evidence type="ECO:0000313" key="3">
    <source>
        <dbReference type="EMBL" id="QEV17818.1"/>
    </source>
</evidence>
<dbReference type="Proteomes" id="UP000326553">
    <property type="component" value="Chromosome"/>
</dbReference>